<keyword evidence="4" id="KW-0677">Repeat</keyword>
<dbReference type="GO" id="GO:0004530">
    <property type="term" value="F:deoxyribonuclease I activity"/>
    <property type="evidence" value="ECO:0007669"/>
    <property type="project" value="TreeGrafter"/>
</dbReference>
<organism evidence="16 17">
    <name type="scientific">Trichostrongylus colubriformis</name>
    <name type="common">Black scour worm</name>
    <dbReference type="NCBI Taxonomy" id="6319"/>
    <lineage>
        <taxon>Eukaryota</taxon>
        <taxon>Metazoa</taxon>
        <taxon>Ecdysozoa</taxon>
        <taxon>Nematoda</taxon>
        <taxon>Chromadorea</taxon>
        <taxon>Rhabditida</taxon>
        <taxon>Rhabditina</taxon>
        <taxon>Rhabditomorpha</taxon>
        <taxon>Strongyloidea</taxon>
        <taxon>Trichostrongylidae</taxon>
        <taxon>Trichostrongylus</taxon>
    </lineage>
</organism>
<evidence type="ECO:0000256" key="2">
    <source>
        <dbReference type="ARBA" id="ARBA00022664"/>
    </source>
</evidence>
<dbReference type="InterPro" id="IPR009145">
    <property type="entry name" value="U2AF_small"/>
</dbReference>
<evidence type="ECO:0000256" key="5">
    <source>
        <dbReference type="ARBA" id="ARBA00022771"/>
    </source>
</evidence>
<dbReference type="InterPro" id="IPR000504">
    <property type="entry name" value="RRM_dom"/>
</dbReference>
<keyword evidence="6" id="KW-0378">Hydrolase</keyword>
<dbReference type="GO" id="GO:0003677">
    <property type="term" value="F:DNA binding"/>
    <property type="evidence" value="ECO:0007669"/>
    <property type="project" value="UniProtKB-KW"/>
</dbReference>
<feature type="compositionally biased region" description="Basic residues" evidence="13">
    <location>
        <begin position="933"/>
        <end position="943"/>
    </location>
</feature>
<keyword evidence="9" id="KW-0238">DNA-binding</keyword>
<comment type="caution">
    <text evidence="16">The sequence shown here is derived from an EMBL/GenBank/DDBJ whole genome shotgun (WGS) entry which is preliminary data.</text>
</comment>
<dbReference type="GO" id="GO:0004525">
    <property type="term" value="F:ribonuclease III activity"/>
    <property type="evidence" value="ECO:0007669"/>
    <property type="project" value="InterPro"/>
</dbReference>
<evidence type="ECO:0000256" key="4">
    <source>
        <dbReference type="ARBA" id="ARBA00022737"/>
    </source>
</evidence>
<evidence type="ECO:0000256" key="10">
    <source>
        <dbReference type="ARBA" id="ARBA00023187"/>
    </source>
</evidence>
<dbReference type="AlphaFoldDB" id="A0AAN8FW25"/>
<evidence type="ECO:0000256" key="11">
    <source>
        <dbReference type="ARBA" id="ARBA00023242"/>
    </source>
</evidence>
<evidence type="ECO:0000313" key="17">
    <source>
        <dbReference type="Proteomes" id="UP001331761"/>
    </source>
</evidence>
<dbReference type="SMART" id="SM00535">
    <property type="entry name" value="RIBOc"/>
    <property type="match status" value="1"/>
</dbReference>
<feature type="domain" description="RRM" evidence="14">
    <location>
        <begin position="811"/>
        <end position="895"/>
    </location>
</feature>
<reference evidence="16 17" key="1">
    <citation type="submission" date="2019-10" db="EMBL/GenBank/DDBJ databases">
        <title>Assembly and Annotation for the nematode Trichostrongylus colubriformis.</title>
        <authorList>
            <person name="Martin J."/>
        </authorList>
    </citation>
    <scope>NUCLEOTIDE SEQUENCE [LARGE SCALE GENOMIC DNA]</scope>
    <source>
        <strain evidence="16">G859</strain>
        <tissue evidence="16">Whole worm</tissue>
    </source>
</reference>
<dbReference type="SUPFAM" id="SSF54928">
    <property type="entry name" value="RNA-binding domain, RBD"/>
    <property type="match status" value="1"/>
</dbReference>
<dbReference type="InterPro" id="IPR003954">
    <property type="entry name" value="RRM_euk-type"/>
</dbReference>
<dbReference type="EMBL" id="WIXE01003082">
    <property type="protein sequence ID" value="KAK5984264.1"/>
    <property type="molecule type" value="Genomic_DNA"/>
</dbReference>
<keyword evidence="17" id="KW-1185">Reference proteome</keyword>
<keyword evidence="3" id="KW-0479">Metal-binding</keyword>
<keyword evidence="5" id="KW-0863">Zinc-finger</keyword>
<dbReference type="PROSITE" id="PS50102">
    <property type="entry name" value="RRM"/>
    <property type="match status" value="1"/>
</dbReference>
<dbReference type="FunFam" id="3.30.70.330:FF:000122">
    <property type="entry name" value="Splicing factor U2AF small subunit"/>
    <property type="match status" value="1"/>
</dbReference>
<evidence type="ECO:0000256" key="7">
    <source>
        <dbReference type="ARBA" id="ARBA00022833"/>
    </source>
</evidence>
<keyword evidence="11" id="KW-0539">Nucleus</keyword>
<feature type="compositionally biased region" description="Basic residues" evidence="13">
    <location>
        <begin position="986"/>
        <end position="997"/>
    </location>
</feature>
<feature type="compositionally biased region" description="Acidic residues" evidence="13">
    <location>
        <begin position="543"/>
        <end position="554"/>
    </location>
</feature>
<evidence type="ECO:0000256" key="6">
    <source>
        <dbReference type="ARBA" id="ARBA00022801"/>
    </source>
</evidence>
<dbReference type="GO" id="GO:0005737">
    <property type="term" value="C:cytoplasm"/>
    <property type="evidence" value="ECO:0007669"/>
    <property type="project" value="TreeGrafter"/>
</dbReference>
<accession>A0AAN8FW25</accession>
<dbReference type="GO" id="GO:0006309">
    <property type="term" value="P:apoptotic DNA fragmentation"/>
    <property type="evidence" value="ECO:0007669"/>
    <property type="project" value="TreeGrafter"/>
</dbReference>
<dbReference type="InterPro" id="IPR012677">
    <property type="entry name" value="Nucleotide-bd_a/b_plait_sf"/>
</dbReference>
<dbReference type="PANTHER" id="PTHR14950:SF37">
    <property type="entry name" value="ENDORIBONUCLEASE DICER"/>
    <property type="match status" value="1"/>
</dbReference>
<dbReference type="PROSITE" id="PS50142">
    <property type="entry name" value="RNASE_3_2"/>
    <property type="match status" value="2"/>
</dbReference>
<dbReference type="CDD" id="cd00593">
    <property type="entry name" value="RIBOc"/>
    <property type="match status" value="1"/>
</dbReference>
<evidence type="ECO:0000259" key="15">
    <source>
        <dbReference type="PROSITE" id="PS50142"/>
    </source>
</evidence>
<keyword evidence="7" id="KW-0862">Zinc</keyword>
<dbReference type="GO" id="GO:0031054">
    <property type="term" value="P:pre-miRNA processing"/>
    <property type="evidence" value="ECO:0007669"/>
    <property type="project" value="TreeGrafter"/>
</dbReference>
<dbReference type="GO" id="GO:0070578">
    <property type="term" value="C:RISC-loading complex"/>
    <property type="evidence" value="ECO:0007669"/>
    <property type="project" value="TreeGrafter"/>
</dbReference>
<evidence type="ECO:0000256" key="3">
    <source>
        <dbReference type="ARBA" id="ARBA00022723"/>
    </source>
</evidence>
<comment type="subcellular location">
    <subcellularLocation>
        <location evidence="1">Nucleus</location>
    </subcellularLocation>
</comment>
<dbReference type="SMART" id="SM00361">
    <property type="entry name" value="RRM_1"/>
    <property type="match status" value="1"/>
</dbReference>
<dbReference type="Gene3D" id="1.10.1520.10">
    <property type="entry name" value="Ribonuclease III domain"/>
    <property type="match status" value="2"/>
</dbReference>
<sequence>MQGHVSSRGNWPCRYDPFKKLSNVTLKKFYYFDNLQGINLERLETIGDSFLKYSVTDYLYHSHPDQHEGKLSFARSKEVSNCNLYRLGKRLGIPSLIVASKFDVYDSWLPPCYMPNNDFKAPNSEDAEERDKFIEDVLDGNETAQKLPKPVTGWDQADMNSDVRQLENGTEIINFAKPSASNAALEELPPLPYNMLTQQYISDKSIADAVEALIGAHLLTLGPRPTLKVMKWLGLKVLTDDVVGMDPLLRFVNTPECPDMAERLLQDMWQQFNFSLLEDRIGYRFNNKAYLLQAFTHASYFKNRITGCYQHFIAMCPGLHHMIEKFVKLCSERNFFDANFNSEMYMVTTEEEIDDSNVKGDEVKKKSPSTVTSLCWNSFVNRPWEHMHRVERKMRNTCVLCEGKFYTSTMQRASASKRKNLIMAACLSLSGYVVGGEVDDVVEKISNTNKWLCQAHVVHAAQYICAEMIAIGRKFSHYFNPAAKRSTAYVATGDIPSHLVEIINGMSNGVATVTVGDLLSYVNNGLRRYHGTDLWPEQCSVEEGVEEGDNDADPGDTSTAMDVDPEVVVSPREPMDVSDDETTPEKDELTGPITRCSHGRLPDSRPEEFSVESTAYKEFRKVILNKSLQRDLPKASPYGGTSICEAKNALDRIYCRKEIFYPMATYPLYTMMATMHLNTLRLAEMSGERKVLKIREIQRKYLNRKSKLVLKSPAKHLWRDLVLDEVLSDRLAGLDTKGQSAAPQWVVDLRDAEEEYEYEFLNHLHTLKIRRFLYHWLVPFVPTPRSQMLPFLLKGVDQVKYVAVFKSGELIQLQVGMMNKDEQQYFGEFFEEIFTEVNEKYGEIEEMEVCDNIGEHMIGNVYVKFAREEDAEKCVKALDNRWFNGQAIYAELSPVTDFREACCRQYELGGCNKGAFYNFMHLKPISSDLRRKLYKGRKGRSPPRYHGGRDRDREMRGGRGGRGDFGGGFGGGRDFSGGGGFGGGGGRRRSRSPRRRF</sequence>
<keyword evidence="10" id="KW-0508">mRNA splicing</keyword>
<dbReference type="SMART" id="SM00360">
    <property type="entry name" value="RRM"/>
    <property type="match status" value="1"/>
</dbReference>
<dbReference type="Gene3D" id="3.30.70.330">
    <property type="match status" value="1"/>
</dbReference>
<proteinExistence type="predicted"/>
<dbReference type="GO" id="GO:0030422">
    <property type="term" value="P:siRNA processing"/>
    <property type="evidence" value="ECO:0007669"/>
    <property type="project" value="TreeGrafter"/>
</dbReference>
<dbReference type="Pfam" id="PF00076">
    <property type="entry name" value="RRM_1"/>
    <property type="match status" value="1"/>
</dbReference>
<feature type="region of interest" description="Disordered" evidence="13">
    <location>
        <begin position="543"/>
        <end position="609"/>
    </location>
</feature>
<dbReference type="InterPro" id="IPR035979">
    <property type="entry name" value="RBD_domain_sf"/>
</dbReference>
<evidence type="ECO:0000256" key="12">
    <source>
        <dbReference type="PROSITE-ProRule" id="PRU00176"/>
    </source>
</evidence>
<evidence type="ECO:0000256" key="9">
    <source>
        <dbReference type="ARBA" id="ARBA00023125"/>
    </source>
</evidence>
<dbReference type="InterPro" id="IPR000999">
    <property type="entry name" value="RNase_III_dom"/>
</dbReference>
<dbReference type="GO" id="GO:0000398">
    <property type="term" value="P:mRNA splicing, via spliceosome"/>
    <property type="evidence" value="ECO:0007669"/>
    <property type="project" value="InterPro"/>
</dbReference>
<feature type="domain" description="RNase III" evidence="15">
    <location>
        <begin position="39"/>
        <end position="222"/>
    </location>
</feature>
<dbReference type="GO" id="GO:0089701">
    <property type="term" value="C:U2AF complex"/>
    <property type="evidence" value="ECO:0007669"/>
    <property type="project" value="InterPro"/>
</dbReference>
<protein>
    <submittedName>
        <fullName evidence="16">Uncharacterized protein</fullName>
    </submittedName>
</protein>
<evidence type="ECO:0000313" key="16">
    <source>
        <dbReference type="EMBL" id="KAK5984264.1"/>
    </source>
</evidence>
<dbReference type="InterPro" id="IPR036389">
    <property type="entry name" value="RNase_III_sf"/>
</dbReference>
<keyword evidence="2" id="KW-0507">mRNA processing</keyword>
<dbReference type="Proteomes" id="UP001331761">
    <property type="component" value="Unassembled WGS sequence"/>
</dbReference>
<evidence type="ECO:0000256" key="13">
    <source>
        <dbReference type="SAM" id="MobiDB-lite"/>
    </source>
</evidence>
<dbReference type="GO" id="GO:0008270">
    <property type="term" value="F:zinc ion binding"/>
    <property type="evidence" value="ECO:0007669"/>
    <property type="project" value="UniProtKB-KW"/>
</dbReference>
<name>A0AAN8FW25_TRICO</name>
<feature type="compositionally biased region" description="Basic and acidic residues" evidence="13">
    <location>
        <begin position="947"/>
        <end position="957"/>
    </location>
</feature>
<dbReference type="PANTHER" id="PTHR14950">
    <property type="entry name" value="DICER-RELATED"/>
    <property type="match status" value="1"/>
</dbReference>
<dbReference type="Pfam" id="PF00636">
    <property type="entry name" value="Ribonuclease_3"/>
    <property type="match status" value="1"/>
</dbReference>
<feature type="compositionally biased region" description="Gly residues" evidence="13">
    <location>
        <begin position="958"/>
        <end position="985"/>
    </location>
</feature>
<feature type="region of interest" description="Disordered" evidence="13">
    <location>
        <begin position="933"/>
        <end position="997"/>
    </location>
</feature>
<feature type="domain" description="RNase III" evidence="15">
    <location>
        <begin position="274"/>
        <end position="312"/>
    </location>
</feature>
<evidence type="ECO:0000256" key="8">
    <source>
        <dbReference type="ARBA" id="ARBA00022884"/>
    </source>
</evidence>
<dbReference type="SUPFAM" id="SSF69065">
    <property type="entry name" value="RNase III domain-like"/>
    <property type="match status" value="2"/>
</dbReference>
<keyword evidence="8 12" id="KW-0694">RNA-binding</keyword>
<gene>
    <name evidence="16" type="ORF">GCK32_001242</name>
</gene>
<dbReference type="GO" id="GO:0003723">
    <property type="term" value="F:RNA binding"/>
    <property type="evidence" value="ECO:0007669"/>
    <property type="project" value="UniProtKB-UniRule"/>
</dbReference>
<evidence type="ECO:0000259" key="14">
    <source>
        <dbReference type="PROSITE" id="PS50102"/>
    </source>
</evidence>
<evidence type="ECO:0000256" key="1">
    <source>
        <dbReference type="ARBA" id="ARBA00004123"/>
    </source>
</evidence>
<dbReference type="PRINTS" id="PR01848">
    <property type="entry name" value="U2AUXFACTOR"/>
</dbReference>
<dbReference type="FunFam" id="1.10.1520.10:FF:000023">
    <property type="entry name" value="Endoribonuclease dcr-1"/>
    <property type="match status" value="1"/>
</dbReference>